<evidence type="ECO:0008006" key="3">
    <source>
        <dbReference type="Google" id="ProtNLM"/>
    </source>
</evidence>
<dbReference type="InterPro" id="IPR011856">
    <property type="entry name" value="tRNA_endonuc-like_dom_sf"/>
</dbReference>
<proteinExistence type="predicted"/>
<dbReference type="Proteomes" id="UP000198598">
    <property type="component" value="Unassembled WGS sequence"/>
</dbReference>
<dbReference type="RefSeq" id="WP_093834626.1">
    <property type="nucleotide sequence ID" value="NZ_FOLQ01000036.1"/>
</dbReference>
<gene>
    <name evidence="1" type="ORF">SAMN05216167_13630</name>
</gene>
<dbReference type="EMBL" id="FOLQ01000036">
    <property type="protein sequence ID" value="SFF22271.1"/>
    <property type="molecule type" value="Genomic_DNA"/>
</dbReference>
<evidence type="ECO:0000313" key="1">
    <source>
        <dbReference type="EMBL" id="SFF22271.1"/>
    </source>
</evidence>
<protein>
    <recommendedName>
        <fullName evidence="3">VRR-NUC domain-containing protein</fullName>
    </recommendedName>
</protein>
<evidence type="ECO:0000313" key="2">
    <source>
        <dbReference type="Proteomes" id="UP000198598"/>
    </source>
</evidence>
<dbReference type="Gene3D" id="3.40.1350.10">
    <property type="match status" value="1"/>
</dbReference>
<reference evidence="1 2" key="1">
    <citation type="submission" date="2016-10" db="EMBL/GenBank/DDBJ databases">
        <authorList>
            <person name="de Groot N.N."/>
        </authorList>
    </citation>
    <scope>NUCLEOTIDE SEQUENCE [LARGE SCALE GENOMIC DNA]</scope>
    <source>
        <strain evidence="1 2">DSM 26130</strain>
    </source>
</reference>
<organism evidence="1 2">
    <name type="scientific">Spirosoma endophyticum</name>
    <dbReference type="NCBI Taxonomy" id="662367"/>
    <lineage>
        <taxon>Bacteria</taxon>
        <taxon>Pseudomonadati</taxon>
        <taxon>Bacteroidota</taxon>
        <taxon>Cytophagia</taxon>
        <taxon>Cytophagales</taxon>
        <taxon>Cytophagaceae</taxon>
        <taxon>Spirosoma</taxon>
    </lineage>
</organism>
<dbReference type="STRING" id="662367.SAMN05216167_13630"/>
<keyword evidence="2" id="KW-1185">Reference proteome</keyword>
<sequence>MRQHLITYPKERQSNTGSSALQKLVALKDAYQATRYPNVPANFRPKPKYEDRTANGLTTCILDFVKFSGGFATRIQSQGQYRPGVGSRKGTYTYGTTRKGTADIHAVINGCHLSIEVKVGSDRMSEAQRQMQADIQKAGGHYYVARTFQDFYDWFTSQFSASPQA</sequence>
<name>A0A1I2H0K3_9BACT</name>
<dbReference type="OrthoDB" id="956296at2"/>
<accession>A0A1I2H0K3</accession>
<dbReference type="AlphaFoldDB" id="A0A1I2H0K3"/>
<dbReference type="GO" id="GO:0003676">
    <property type="term" value="F:nucleic acid binding"/>
    <property type="evidence" value="ECO:0007669"/>
    <property type="project" value="InterPro"/>
</dbReference>